<dbReference type="EMBL" id="DUMN01000420">
    <property type="protein sequence ID" value="HHV68957.1"/>
    <property type="molecule type" value="Genomic_DNA"/>
</dbReference>
<name>A0A7V6PDF4_9HYPH</name>
<dbReference type="InterPro" id="IPR034227">
    <property type="entry name" value="CuRO_UO_II"/>
</dbReference>
<dbReference type="PROSITE" id="PS51257">
    <property type="entry name" value="PROKAR_LIPOPROTEIN"/>
    <property type="match status" value="1"/>
</dbReference>
<evidence type="ECO:0000313" key="18">
    <source>
        <dbReference type="EMBL" id="HHV68957.1"/>
    </source>
</evidence>
<evidence type="ECO:0000256" key="7">
    <source>
        <dbReference type="ARBA" id="ARBA00022729"/>
    </source>
</evidence>
<dbReference type="AlphaFoldDB" id="A0A7V6PDF4"/>
<accession>A0A7V6PDF4</accession>
<evidence type="ECO:0000259" key="17">
    <source>
        <dbReference type="PROSITE" id="PS50999"/>
    </source>
</evidence>
<protein>
    <recommendedName>
        <fullName evidence="14">Ubiquinol oxidase polypeptide II</fullName>
    </recommendedName>
</protein>
<dbReference type="InterPro" id="IPR008972">
    <property type="entry name" value="Cupredoxin"/>
</dbReference>
<comment type="similarity">
    <text evidence="2">Belongs to the cytochrome c oxidase subunit 2 family.</text>
</comment>
<dbReference type="InterPro" id="IPR002429">
    <property type="entry name" value="CcO_II-like_C"/>
</dbReference>
<evidence type="ECO:0000256" key="15">
    <source>
        <dbReference type="SAM" id="Phobius"/>
    </source>
</evidence>
<dbReference type="GO" id="GO:0016682">
    <property type="term" value="F:oxidoreductase activity, acting on diphenols and related substances as donors, oxygen as acceptor"/>
    <property type="evidence" value="ECO:0007669"/>
    <property type="project" value="InterPro"/>
</dbReference>
<dbReference type="CDD" id="cd04212">
    <property type="entry name" value="CuRO_UO_II"/>
    <property type="match status" value="1"/>
</dbReference>
<dbReference type="PIRSF" id="PIRSF000292">
    <property type="entry name" value="Ubi_od_II"/>
    <property type="match status" value="1"/>
</dbReference>
<dbReference type="GO" id="GO:0009486">
    <property type="term" value="F:cytochrome bo3 ubiquinol oxidase activity"/>
    <property type="evidence" value="ECO:0007669"/>
    <property type="project" value="InterPro"/>
</dbReference>
<feature type="transmembrane region" description="Helical" evidence="15">
    <location>
        <begin position="43"/>
        <end position="67"/>
    </location>
</feature>
<evidence type="ECO:0000256" key="14">
    <source>
        <dbReference type="ARBA" id="ARBA00030198"/>
    </source>
</evidence>
<dbReference type="InterPro" id="IPR036257">
    <property type="entry name" value="Cyt_c_oxidase_su2_TM_sf"/>
</dbReference>
<feature type="domain" description="Cytochrome oxidase subunit II transmembrane region profile" evidence="17">
    <location>
        <begin position="21"/>
        <end position="118"/>
    </location>
</feature>
<dbReference type="Gene3D" id="1.10.287.90">
    <property type="match status" value="1"/>
</dbReference>
<dbReference type="PROSITE" id="PS50857">
    <property type="entry name" value="COX2_CUA"/>
    <property type="match status" value="1"/>
</dbReference>
<keyword evidence="3" id="KW-0813">Transport</keyword>
<dbReference type="InterPro" id="IPR006333">
    <property type="entry name" value="Cyt_o_ubiquinol_oxidase_su2"/>
</dbReference>
<dbReference type="GO" id="GO:0005886">
    <property type="term" value="C:plasma membrane"/>
    <property type="evidence" value="ECO:0007669"/>
    <property type="project" value="UniProtKB-SubCell"/>
</dbReference>
<dbReference type="PANTHER" id="PTHR22888:SF18">
    <property type="entry name" value="CYTOCHROME BO(3) UBIQUINOL OXIDASE SUBUNIT 2"/>
    <property type="match status" value="1"/>
</dbReference>
<dbReference type="SUPFAM" id="SSF81464">
    <property type="entry name" value="Cytochrome c oxidase subunit II-like, transmembrane region"/>
    <property type="match status" value="1"/>
</dbReference>
<evidence type="ECO:0000256" key="10">
    <source>
        <dbReference type="ARBA" id="ARBA00023002"/>
    </source>
</evidence>
<keyword evidence="9 15" id="KW-1133">Transmembrane helix</keyword>
<evidence type="ECO:0000256" key="5">
    <source>
        <dbReference type="ARBA" id="ARBA00022660"/>
    </source>
</evidence>
<evidence type="ECO:0000256" key="13">
    <source>
        <dbReference type="ARBA" id="ARBA00023288"/>
    </source>
</evidence>
<dbReference type="NCBIfam" id="TIGR01433">
    <property type="entry name" value="CyoA"/>
    <property type="match status" value="1"/>
</dbReference>
<keyword evidence="8" id="KW-0249">Electron transport</keyword>
<proteinExistence type="inferred from homology"/>
<feature type="non-terminal residue" evidence="18">
    <location>
        <position position="306"/>
    </location>
</feature>
<dbReference type="GO" id="GO:0004129">
    <property type="term" value="F:cytochrome-c oxidase activity"/>
    <property type="evidence" value="ECO:0007669"/>
    <property type="project" value="InterPro"/>
</dbReference>
<comment type="caution">
    <text evidence="18">The sequence shown here is derived from an EMBL/GenBank/DDBJ whole genome shotgun (WGS) entry which is preliminary data.</text>
</comment>
<evidence type="ECO:0000256" key="6">
    <source>
        <dbReference type="ARBA" id="ARBA00022692"/>
    </source>
</evidence>
<gene>
    <name evidence="18" type="primary">cyoA</name>
    <name evidence="18" type="ORF">GXX48_15100</name>
</gene>
<keyword evidence="13" id="KW-0449">Lipoprotein</keyword>
<comment type="subcellular location">
    <subcellularLocation>
        <location evidence="1">Cell membrane</location>
        <topology evidence="1">Multi-pass membrane protein</topology>
    </subcellularLocation>
</comment>
<evidence type="ECO:0000256" key="9">
    <source>
        <dbReference type="ARBA" id="ARBA00022989"/>
    </source>
</evidence>
<keyword evidence="12" id="KW-0564">Palmitate</keyword>
<evidence type="ECO:0000256" key="8">
    <source>
        <dbReference type="ARBA" id="ARBA00022982"/>
    </source>
</evidence>
<keyword evidence="6 15" id="KW-0812">Transmembrane</keyword>
<feature type="domain" description="Cytochrome oxidase subunit II copper A binding" evidence="16">
    <location>
        <begin position="124"/>
        <end position="236"/>
    </location>
</feature>
<keyword evidence="4" id="KW-1003">Cell membrane</keyword>
<dbReference type="PROSITE" id="PS50999">
    <property type="entry name" value="COX2_TM"/>
    <property type="match status" value="1"/>
</dbReference>
<dbReference type="InterPro" id="IPR010514">
    <property type="entry name" value="COX_ARM"/>
</dbReference>
<feature type="transmembrane region" description="Helical" evidence="15">
    <location>
        <begin position="88"/>
        <end position="109"/>
    </location>
</feature>
<keyword evidence="11 15" id="KW-0472">Membrane</keyword>
<dbReference type="GO" id="GO:0005507">
    <property type="term" value="F:copper ion binding"/>
    <property type="evidence" value="ECO:0007669"/>
    <property type="project" value="InterPro"/>
</dbReference>
<dbReference type="InterPro" id="IPR045187">
    <property type="entry name" value="CcO_II"/>
</dbReference>
<dbReference type="Pfam" id="PF06481">
    <property type="entry name" value="COX_ARM"/>
    <property type="match status" value="1"/>
</dbReference>
<evidence type="ECO:0000313" key="19">
    <source>
        <dbReference type="Proteomes" id="UP000551563"/>
    </source>
</evidence>
<keyword evidence="7" id="KW-0732">Signal</keyword>
<evidence type="ECO:0000256" key="12">
    <source>
        <dbReference type="ARBA" id="ARBA00023139"/>
    </source>
</evidence>
<dbReference type="PANTHER" id="PTHR22888">
    <property type="entry name" value="CYTOCHROME C OXIDASE, SUBUNIT II"/>
    <property type="match status" value="1"/>
</dbReference>
<evidence type="ECO:0000256" key="11">
    <source>
        <dbReference type="ARBA" id="ARBA00023136"/>
    </source>
</evidence>
<sequence>MKHGTPRTIVSFAVMALTAFLAGCENQVLLSPKGEVGMAERDLIFFATGIMLLVVLPVIFMTLYFAWKYRASNEKADYQPDWHHSTKIELAVWLIPMAIIVVLGTVTWISTHKLDPYRPLESNAKPINVEVVALDWKWLFIYPDQGIATVNEMAMPVDVPVNFKLTSSNIMNSFFIPQLGSQVYTMPSMQTKLHLVANHAGEFDGISANYSGQGFAQMRFKAHAYNQADFDKWVADVKAKANGEELSRDRYASLVQPSEKVPPQFFTYSDQALFHNIVNRCWDGKSVCLDDEMHRQQMIREARANL</sequence>
<evidence type="ECO:0000256" key="1">
    <source>
        <dbReference type="ARBA" id="ARBA00004651"/>
    </source>
</evidence>
<evidence type="ECO:0000256" key="4">
    <source>
        <dbReference type="ARBA" id="ARBA00022475"/>
    </source>
</evidence>
<dbReference type="InterPro" id="IPR011759">
    <property type="entry name" value="Cyt_c_oxidase_su2_TM_dom"/>
</dbReference>
<organism evidence="18 19">
    <name type="scientific">Brucella intermedia</name>
    <dbReference type="NCBI Taxonomy" id="94625"/>
    <lineage>
        <taxon>Bacteria</taxon>
        <taxon>Pseudomonadati</taxon>
        <taxon>Pseudomonadota</taxon>
        <taxon>Alphaproteobacteria</taxon>
        <taxon>Hyphomicrobiales</taxon>
        <taxon>Brucellaceae</taxon>
        <taxon>Brucella/Ochrobactrum group</taxon>
        <taxon>Brucella</taxon>
    </lineage>
</organism>
<evidence type="ECO:0000256" key="3">
    <source>
        <dbReference type="ARBA" id="ARBA00022448"/>
    </source>
</evidence>
<dbReference type="SUPFAM" id="SSF49503">
    <property type="entry name" value="Cupredoxins"/>
    <property type="match status" value="1"/>
</dbReference>
<evidence type="ECO:0000259" key="16">
    <source>
        <dbReference type="PROSITE" id="PS50857"/>
    </source>
</evidence>
<keyword evidence="5" id="KW-0679">Respiratory chain</keyword>
<dbReference type="GO" id="GO:0042773">
    <property type="term" value="P:ATP synthesis coupled electron transport"/>
    <property type="evidence" value="ECO:0007669"/>
    <property type="project" value="TreeGrafter"/>
</dbReference>
<reference evidence="18 19" key="1">
    <citation type="journal article" date="2020" name="Biotechnol. Biofuels">
        <title>New insights from the biogas microbiome by comprehensive genome-resolved metagenomics of nearly 1600 species originating from multiple anaerobic digesters.</title>
        <authorList>
            <person name="Campanaro S."/>
            <person name="Treu L."/>
            <person name="Rodriguez-R L.M."/>
            <person name="Kovalovszki A."/>
            <person name="Ziels R.M."/>
            <person name="Maus I."/>
            <person name="Zhu X."/>
            <person name="Kougias P.G."/>
            <person name="Basile A."/>
            <person name="Luo G."/>
            <person name="Schluter A."/>
            <person name="Konstantinidis K.T."/>
            <person name="Angelidaki I."/>
        </authorList>
    </citation>
    <scope>NUCLEOTIDE SEQUENCE [LARGE SCALE GENOMIC DNA]</scope>
    <source>
        <strain evidence="18">AS04akNAM_66</strain>
    </source>
</reference>
<dbReference type="Gene3D" id="2.60.40.420">
    <property type="entry name" value="Cupredoxins - blue copper proteins"/>
    <property type="match status" value="1"/>
</dbReference>
<dbReference type="Proteomes" id="UP000551563">
    <property type="component" value="Unassembled WGS sequence"/>
</dbReference>
<keyword evidence="10" id="KW-0560">Oxidoreductase</keyword>
<evidence type="ECO:0000256" key="2">
    <source>
        <dbReference type="ARBA" id="ARBA00007866"/>
    </source>
</evidence>